<evidence type="ECO:0000313" key="2">
    <source>
        <dbReference type="Proteomes" id="UP000037136"/>
    </source>
</evidence>
<dbReference type="EMBL" id="LAZP02000356">
    <property type="protein sequence ID" value="PFH57872.1"/>
    <property type="molecule type" value="Genomic_DNA"/>
</dbReference>
<gene>
    <name evidence="1" type="ORF">XA68_14466</name>
</gene>
<reference evidence="1 2" key="2">
    <citation type="journal article" date="2017" name="Sci. Rep.">
        <title>Ant-infecting Ophiocordyceps genomes reveal a high diversity of potential behavioral manipulation genes and a possible major role for enterotoxins.</title>
        <authorList>
            <person name="de Bekker C."/>
            <person name="Ohm R.A."/>
            <person name="Evans H.C."/>
            <person name="Brachmann A."/>
            <person name="Hughes D.P."/>
        </authorList>
    </citation>
    <scope>NUCLEOTIDE SEQUENCE [LARGE SCALE GENOMIC DNA]</scope>
    <source>
        <strain evidence="1 2">SC16a</strain>
    </source>
</reference>
<comment type="caution">
    <text evidence="1">The sequence shown here is derived from an EMBL/GenBank/DDBJ whole genome shotgun (WGS) entry which is preliminary data.</text>
</comment>
<proteinExistence type="predicted"/>
<accession>A0A2A9PAC8</accession>
<dbReference type="AlphaFoldDB" id="A0A2A9PAC8"/>
<reference evidence="1 2" key="1">
    <citation type="journal article" date="2015" name="BMC Genomics">
        <title>Gene expression during zombie ant biting behavior reflects the complexity underlying fungal parasitic behavioral manipulation.</title>
        <authorList>
            <person name="de Bekker C."/>
            <person name="Ohm R.A."/>
            <person name="Loreto R.G."/>
            <person name="Sebastian A."/>
            <person name="Albert I."/>
            <person name="Merrow M."/>
            <person name="Brachmann A."/>
            <person name="Hughes D.P."/>
        </authorList>
    </citation>
    <scope>NUCLEOTIDE SEQUENCE [LARGE SCALE GENOMIC DNA]</scope>
    <source>
        <strain evidence="1 2">SC16a</strain>
    </source>
</reference>
<organism evidence="1 2">
    <name type="scientific">Ophiocordyceps unilateralis</name>
    <name type="common">Zombie-ant fungus</name>
    <name type="synonym">Torrubia unilateralis</name>
    <dbReference type="NCBI Taxonomy" id="268505"/>
    <lineage>
        <taxon>Eukaryota</taxon>
        <taxon>Fungi</taxon>
        <taxon>Dikarya</taxon>
        <taxon>Ascomycota</taxon>
        <taxon>Pezizomycotina</taxon>
        <taxon>Sordariomycetes</taxon>
        <taxon>Hypocreomycetidae</taxon>
        <taxon>Hypocreales</taxon>
        <taxon>Ophiocordycipitaceae</taxon>
        <taxon>Ophiocordyceps</taxon>
    </lineage>
</organism>
<evidence type="ECO:0000313" key="1">
    <source>
        <dbReference type="EMBL" id="PFH57872.1"/>
    </source>
</evidence>
<sequence>MSLSALVPPLLQPRCAYGLGGENQCQSGYVLLATYPRRHSGASVAAAVTEPGRPQLPWDRCEALGRGCCLANGETLDAGHCQVIGRTVGWQWLTQLMGSLDDATPTVQG</sequence>
<keyword evidence="2" id="KW-1185">Reference proteome</keyword>
<protein>
    <submittedName>
        <fullName evidence="1">Uncharacterized protein</fullName>
    </submittedName>
</protein>
<dbReference type="Proteomes" id="UP000037136">
    <property type="component" value="Unassembled WGS sequence"/>
</dbReference>
<name>A0A2A9PAC8_OPHUN</name>